<feature type="region of interest" description="Disordered" evidence="1">
    <location>
        <begin position="60"/>
        <end position="162"/>
    </location>
</feature>
<sequence>MDHTRYNPLDAQRFDPLLRTRTGLVSPFNTSASKLKTRQGPCVRTERGRARDVWLDHKAFNPLEGGSSDSKGSCSSPTSTSTMDTRATSPMPVEGHDDIVITRTIIRPNPTPNPNRRPARTPSRMQMTLTRMFSRWSSPKRTRTYFPPQSSSSARPRSTPSRRCKKLARVLGALNCFSPSSAITIESDADDIEMHSRKRQRPVLFVVVKESKERYEDDRAFKEIVTSICPAAGVRGGA</sequence>
<dbReference type="Proteomes" id="UP000054485">
    <property type="component" value="Unassembled WGS sequence"/>
</dbReference>
<dbReference type="AlphaFoldDB" id="A0A0D0AXY2"/>
<reference evidence="3" key="2">
    <citation type="submission" date="2015-01" db="EMBL/GenBank/DDBJ databases">
        <title>Evolutionary Origins and Diversification of the Mycorrhizal Mutualists.</title>
        <authorList>
            <consortium name="DOE Joint Genome Institute"/>
            <consortium name="Mycorrhizal Genomics Consortium"/>
            <person name="Kohler A."/>
            <person name="Kuo A."/>
            <person name="Nagy L.G."/>
            <person name="Floudas D."/>
            <person name="Copeland A."/>
            <person name="Barry K.W."/>
            <person name="Cichocki N."/>
            <person name="Veneault-Fourrey C."/>
            <person name="LaButti K."/>
            <person name="Lindquist E.A."/>
            <person name="Lipzen A."/>
            <person name="Lundell T."/>
            <person name="Morin E."/>
            <person name="Murat C."/>
            <person name="Riley R."/>
            <person name="Ohm R."/>
            <person name="Sun H."/>
            <person name="Tunlid A."/>
            <person name="Henrissat B."/>
            <person name="Grigoriev I.V."/>
            <person name="Hibbett D.S."/>
            <person name="Martin F."/>
        </authorList>
    </citation>
    <scope>NUCLEOTIDE SEQUENCE [LARGE SCALE GENOMIC DNA]</scope>
    <source>
        <strain evidence="3">UH-Slu-Lm8-n1</strain>
    </source>
</reference>
<accession>A0A0D0AXY2</accession>
<dbReference type="InParanoid" id="A0A0D0AXY2"/>
<organism evidence="2 3">
    <name type="scientific">Suillus luteus UH-Slu-Lm8-n1</name>
    <dbReference type="NCBI Taxonomy" id="930992"/>
    <lineage>
        <taxon>Eukaryota</taxon>
        <taxon>Fungi</taxon>
        <taxon>Dikarya</taxon>
        <taxon>Basidiomycota</taxon>
        <taxon>Agaricomycotina</taxon>
        <taxon>Agaricomycetes</taxon>
        <taxon>Agaricomycetidae</taxon>
        <taxon>Boletales</taxon>
        <taxon>Suillineae</taxon>
        <taxon>Suillaceae</taxon>
        <taxon>Suillus</taxon>
    </lineage>
</organism>
<feature type="compositionally biased region" description="Polar residues" evidence="1">
    <location>
        <begin position="125"/>
        <end position="137"/>
    </location>
</feature>
<evidence type="ECO:0000256" key="1">
    <source>
        <dbReference type="SAM" id="MobiDB-lite"/>
    </source>
</evidence>
<dbReference type="EMBL" id="KN835352">
    <property type="protein sequence ID" value="KIK39242.1"/>
    <property type="molecule type" value="Genomic_DNA"/>
</dbReference>
<protein>
    <submittedName>
        <fullName evidence="2">Uncharacterized protein</fullName>
    </submittedName>
</protein>
<feature type="compositionally biased region" description="Low complexity" evidence="1">
    <location>
        <begin position="65"/>
        <end position="82"/>
    </location>
</feature>
<dbReference type="HOGENOM" id="CLU_1166435_0_0_1"/>
<gene>
    <name evidence="2" type="ORF">CY34DRAFT_347456</name>
</gene>
<evidence type="ECO:0000313" key="3">
    <source>
        <dbReference type="Proteomes" id="UP000054485"/>
    </source>
</evidence>
<reference evidence="2 3" key="1">
    <citation type="submission" date="2014-04" db="EMBL/GenBank/DDBJ databases">
        <authorList>
            <consortium name="DOE Joint Genome Institute"/>
            <person name="Kuo A."/>
            <person name="Ruytinx J."/>
            <person name="Rineau F."/>
            <person name="Colpaert J."/>
            <person name="Kohler A."/>
            <person name="Nagy L.G."/>
            <person name="Floudas D."/>
            <person name="Copeland A."/>
            <person name="Barry K.W."/>
            <person name="Cichocki N."/>
            <person name="Veneault-Fourrey C."/>
            <person name="LaButti K."/>
            <person name="Lindquist E.A."/>
            <person name="Lipzen A."/>
            <person name="Lundell T."/>
            <person name="Morin E."/>
            <person name="Murat C."/>
            <person name="Sun H."/>
            <person name="Tunlid A."/>
            <person name="Henrissat B."/>
            <person name="Grigoriev I.V."/>
            <person name="Hibbett D.S."/>
            <person name="Martin F."/>
            <person name="Nordberg H.P."/>
            <person name="Cantor M.N."/>
            <person name="Hua S.X."/>
        </authorList>
    </citation>
    <scope>NUCLEOTIDE SEQUENCE [LARGE SCALE GENOMIC DNA]</scope>
    <source>
        <strain evidence="2 3">UH-Slu-Lm8-n1</strain>
    </source>
</reference>
<proteinExistence type="predicted"/>
<name>A0A0D0AXY2_9AGAM</name>
<feature type="compositionally biased region" description="Low complexity" evidence="1">
    <location>
        <begin position="147"/>
        <end position="159"/>
    </location>
</feature>
<keyword evidence="3" id="KW-1185">Reference proteome</keyword>
<evidence type="ECO:0000313" key="2">
    <source>
        <dbReference type="EMBL" id="KIK39242.1"/>
    </source>
</evidence>